<dbReference type="InterPro" id="IPR001296">
    <property type="entry name" value="Glyco_trans_1"/>
</dbReference>
<name>A0A9J7AKY3_9PROT</name>
<sequence length="537" mass="58553">MGRRTALFFAPERGDSSRLVGRQVANEGFLKAYMKHGAPGAVPVYAMPADFDRFEAAFPTGRELMQVPASHPRALADCSGLFMPGPALAKRAWHRRGVGRGRYSLSGVTHAMSSERAAEAVRDMLIAPMAEWDALICTSEAIQRLVQKLAGDYADSLGAITGGRPPFLPQLPVIPLGVDTEALASIGPVPGENFRKTHGIGEDTFVLLFLGRLSYHTKAHPIPMYRALNLLTQRLQRPVTLIEAGWYYNSETEAAFDAAARTFAPQVRILKIDARDRTAKDKVLSAADAFISLVDNAQESFGITPVEAMAAGLPAIVSDWDGYRDTVVDGETGFRIPTLMPPSGAGYEYAWRLASEQDDYDLHMGLIAQHVAVDIPKTVEALSALAEQPEKARAMGVAAAARARAVYDWRVIVGAYDALWRELEERRAFYAEEEPHLVPQITDPFATFAGFASGTIAPPFGVRPVDGAEMLLEQLAGSPIAAVDRRSLEDGKALVAGMREQGPMVMEQEFTEQQVAESARTFRALAWLLKMGVIERI</sequence>
<dbReference type="KEGG" id="naci:NUH88_12070"/>
<gene>
    <name evidence="2" type="ORF">NUH88_12070</name>
</gene>
<dbReference type="GO" id="GO:0016757">
    <property type="term" value="F:glycosyltransferase activity"/>
    <property type="evidence" value="ECO:0007669"/>
    <property type="project" value="InterPro"/>
</dbReference>
<dbReference type="PANTHER" id="PTHR12526">
    <property type="entry name" value="GLYCOSYLTRANSFERASE"/>
    <property type="match status" value="1"/>
</dbReference>
<proteinExistence type="predicted"/>
<evidence type="ECO:0000259" key="1">
    <source>
        <dbReference type="Pfam" id="PF00534"/>
    </source>
</evidence>
<dbReference type="Gene3D" id="3.40.50.2000">
    <property type="entry name" value="Glycogen Phosphorylase B"/>
    <property type="match status" value="1"/>
</dbReference>
<dbReference type="CDD" id="cd03801">
    <property type="entry name" value="GT4_PimA-like"/>
    <property type="match status" value="1"/>
</dbReference>
<dbReference type="EMBL" id="CP102480">
    <property type="protein sequence ID" value="UUX48152.1"/>
    <property type="molecule type" value="Genomic_DNA"/>
</dbReference>
<dbReference type="RefSeq" id="WP_257766660.1">
    <property type="nucleotide sequence ID" value="NZ_CP102480.1"/>
</dbReference>
<evidence type="ECO:0000313" key="3">
    <source>
        <dbReference type="Proteomes" id="UP001060336"/>
    </source>
</evidence>
<dbReference type="Proteomes" id="UP001060336">
    <property type="component" value="Chromosome"/>
</dbReference>
<accession>A0A9J7AKY3</accession>
<keyword evidence="3" id="KW-1185">Reference proteome</keyword>
<dbReference type="SUPFAM" id="SSF53756">
    <property type="entry name" value="UDP-Glycosyltransferase/glycogen phosphorylase"/>
    <property type="match status" value="1"/>
</dbReference>
<dbReference type="AlphaFoldDB" id="A0A9J7AKY3"/>
<evidence type="ECO:0000313" key="2">
    <source>
        <dbReference type="EMBL" id="UUX48152.1"/>
    </source>
</evidence>
<feature type="domain" description="Glycosyl transferase family 1" evidence="1">
    <location>
        <begin position="192"/>
        <end position="337"/>
    </location>
</feature>
<dbReference type="Pfam" id="PF00534">
    <property type="entry name" value="Glycos_transf_1"/>
    <property type="match status" value="1"/>
</dbReference>
<reference evidence="2" key="1">
    <citation type="submission" date="2022-08" db="EMBL/GenBank/DDBJ databases">
        <title>Nisaea acidiphila sp. nov., isolated from a marine algal debris and emended description of the genus Nisaea Urios et al. 2008.</title>
        <authorList>
            <person name="Kwon K."/>
        </authorList>
    </citation>
    <scope>NUCLEOTIDE SEQUENCE</scope>
    <source>
        <strain evidence="2">MEBiC11861</strain>
    </source>
</reference>
<protein>
    <submittedName>
        <fullName evidence="2">Glycosyltransferase family 4 protein</fullName>
    </submittedName>
</protein>
<organism evidence="2 3">
    <name type="scientific">Nisaea acidiphila</name>
    <dbReference type="NCBI Taxonomy" id="1862145"/>
    <lineage>
        <taxon>Bacteria</taxon>
        <taxon>Pseudomonadati</taxon>
        <taxon>Pseudomonadota</taxon>
        <taxon>Alphaproteobacteria</taxon>
        <taxon>Rhodospirillales</taxon>
        <taxon>Thalassobaculaceae</taxon>
        <taxon>Nisaea</taxon>
    </lineage>
</organism>